<dbReference type="AlphaFoldDB" id="A0A841I669"/>
<comment type="caution">
    <text evidence="2">The sequence shown here is derived from an EMBL/GenBank/DDBJ whole genome shotgun (WGS) entry which is preliminary data.</text>
</comment>
<dbReference type="EMBL" id="JACHHG010000018">
    <property type="protein sequence ID" value="MBB6099968.1"/>
    <property type="molecule type" value="Genomic_DNA"/>
</dbReference>
<protein>
    <recommendedName>
        <fullName evidence="4">Lipoprotein</fullName>
    </recommendedName>
</protein>
<feature type="chain" id="PRO_5032578895" description="Lipoprotein" evidence="1">
    <location>
        <begin position="22"/>
        <end position="142"/>
    </location>
</feature>
<feature type="signal peptide" evidence="1">
    <location>
        <begin position="1"/>
        <end position="21"/>
    </location>
</feature>
<evidence type="ECO:0008006" key="4">
    <source>
        <dbReference type="Google" id="ProtNLM"/>
    </source>
</evidence>
<keyword evidence="1" id="KW-0732">Signal</keyword>
<sequence length="142" mass="15128">MKRYGFLALAALLGACAPSQTAPFVAAPLIDLQSGQASTIYLYRNGGAGVSGRQRVEVAQPGGLRLEGEYNVLQTHGVVHVEATSRWWGFGFQDTSSSVLGQGSLVARGANVVLSCDFTVENGRHANGTCSDNQGRRYKFSF</sequence>
<name>A0A841I669_9DEIO</name>
<proteinExistence type="predicted"/>
<evidence type="ECO:0000313" key="2">
    <source>
        <dbReference type="EMBL" id="MBB6099968.1"/>
    </source>
</evidence>
<evidence type="ECO:0000313" key="3">
    <source>
        <dbReference type="Proteomes" id="UP000569951"/>
    </source>
</evidence>
<dbReference type="PROSITE" id="PS51257">
    <property type="entry name" value="PROKAR_LIPOPROTEIN"/>
    <property type="match status" value="1"/>
</dbReference>
<accession>A0A841I669</accession>
<organism evidence="2 3">
    <name type="scientific">Deinobacterium chartae</name>
    <dbReference type="NCBI Taxonomy" id="521158"/>
    <lineage>
        <taxon>Bacteria</taxon>
        <taxon>Thermotogati</taxon>
        <taxon>Deinococcota</taxon>
        <taxon>Deinococci</taxon>
        <taxon>Deinococcales</taxon>
        <taxon>Deinococcaceae</taxon>
        <taxon>Deinobacterium</taxon>
    </lineage>
</organism>
<reference evidence="2 3" key="1">
    <citation type="submission" date="2020-08" db="EMBL/GenBank/DDBJ databases">
        <title>Genomic Encyclopedia of Type Strains, Phase IV (KMG-IV): sequencing the most valuable type-strain genomes for metagenomic binning, comparative biology and taxonomic classification.</title>
        <authorList>
            <person name="Goeker M."/>
        </authorList>
    </citation>
    <scope>NUCLEOTIDE SEQUENCE [LARGE SCALE GENOMIC DNA]</scope>
    <source>
        <strain evidence="2 3">DSM 21458</strain>
    </source>
</reference>
<gene>
    <name evidence="2" type="ORF">HNR42_003429</name>
</gene>
<evidence type="ECO:0000256" key="1">
    <source>
        <dbReference type="SAM" id="SignalP"/>
    </source>
</evidence>
<dbReference type="Proteomes" id="UP000569951">
    <property type="component" value="Unassembled WGS sequence"/>
</dbReference>
<keyword evidence="3" id="KW-1185">Reference proteome</keyword>
<dbReference type="RefSeq" id="WP_183988706.1">
    <property type="nucleotide sequence ID" value="NZ_JACHHG010000018.1"/>
</dbReference>